<keyword evidence="2" id="KW-1185">Reference proteome</keyword>
<reference evidence="1" key="1">
    <citation type="submission" date="2021-03" db="EMBL/GenBank/DDBJ databases">
        <title>Draft genome sequence of rust myrtle Austropuccinia psidii MF-1, a brazilian biotype.</title>
        <authorList>
            <person name="Quecine M.C."/>
            <person name="Pachon D.M.R."/>
            <person name="Bonatelli M.L."/>
            <person name="Correr F.H."/>
            <person name="Franceschini L.M."/>
            <person name="Leite T.F."/>
            <person name="Margarido G.R.A."/>
            <person name="Almeida C.A."/>
            <person name="Ferrarezi J.A."/>
            <person name="Labate C.A."/>
        </authorList>
    </citation>
    <scope>NUCLEOTIDE SEQUENCE</scope>
    <source>
        <strain evidence="1">MF-1</strain>
    </source>
</reference>
<name>A0A9Q3PW17_9BASI</name>
<sequence length="117" mass="13622">MENCNKDNSFGNKLNEKSSIIKELTDKYSKSNFDVIIETRIEQSINIIKTANKKFLDNISNSFTEVKTYTLALKKCFDASQEEVSKLTMKLNHITSDNTRQTELWQELAQKEDMYNI</sequence>
<gene>
    <name evidence="1" type="ORF">O181_114117</name>
</gene>
<dbReference type="AlphaFoldDB" id="A0A9Q3PW17"/>
<dbReference type="Proteomes" id="UP000765509">
    <property type="component" value="Unassembled WGS sequence"/>
</dbReference>
<accession>A0A9Q3PW17</accession>
<evidence type="ECO:0000313" key="1">
    <source>
        <dbReference type="EMBL" id="MBW0574402.1"/>
    </source>
</evidence>
<protein>
    <submittedName>
        <fullName evidence="1">Uncharacterized protein</fullName>
    </submittedName>
</protein>
<proteinExistence type="predicted"/>
<evidence type="ECO:0000313" key="2">
    <source>
        <dbReference type="Proteomes" id="UP000765509"/>
    </source>
</evidence>
<dbReference type="EMBL" id="AVOT02094141">
    <property type="protein sequence ID" value="MBW0574402.1"/>
    <property type="molecule type" value="Genomic_DNA"/>
</dbReference>
<organism evidence="1 2">
    <name type="scientific">Austropuccinia psidii MF-1</name>
    <dbReference type="NCBI Taxonomy" id="1389203"/>
    <lineage>
        <taxon>Eukaryota</taxon>
        <taxon>Fungi</taxon>
        <taxon>Dikarya</taxon>
        <taxon>Basidiomycota</taxon>
        <taxon>Pucciniomycotina</taxon>
        <taxon>Pucciniomycetes</taxon>
        <taxon>Pucciniales</taxon>
        <taxon>Sphaerophragmiaceae</taxon>
        <taxon>Austropuccinia</taxon>
    </lineage>
</organism>
<comment type="caution">
    <text evidence="1">The sequence shown here is derived from an EMBL/GenBank/DDBJ whole genome shotgun (WGS) entry which is preliminary data.</text>
</comment>